<comment type="pathway">
    <text evidence="5">Amine and polyamine biosynthesis; spermidine biosynthesis; spermidine from putrescine: step 1/1.</text>
</comment>
<proteinExistence type="inferred from homology"/>
<dbReference type="GO" id="GO:0005886">
    <property type="term" value="C:plasma membrane"/>
    <property type="evidence" value="ECO:0007669"/>
    <property type="project" value="UniProtKB-SubCell"/>
</dbReference>
<comment type="function">
    <text evidence="5">Catalyzes the irreversible transfer of a propylamine group from the amino donor S-adenosylmethioninamine (decarboxy-AdoMet) to putrescine (1,4-diaminobutane) to yield spermidine.</text>
</comment>
<feature type="binding site" evidence="5">
    <location>
        <position position="293"/>
    </location>
    <ligand>
        <name>spermidine</name>
        <dbReference type="ChEBI" id="CHEBI:57834"/>
    </ligand>
</feature>
<dbReference type="KEGG" id="fax:FUAX_08610"/>
<sequence length="512" mass="57420">MRLRSNILKLCLLATGLAGVVAEYTLSTLATYFLGDSVFQFTMIVSIMLFSMGLGSRVSRFVKGDLLWAFVYIELGLSLTCSFVSILTYMSAAYSGYAGWVIYSLSVLVGGLVGMEIPIVIRLNDRFEELKVNVSAVMEKDYYGSLLGGVFFAFVGLPHLGLTYTPFILGSVNLLVAMTLLWSLWEKIEKEGRLRLGSASLGVATLIIFGAFNAKTITNHGEERRYKDHVVFSEQTPYQRIVMTESKDGFWLFINGNQQLSSLDEERYHEPLVHPALTLVGNPSEVLVFGGGDGCAVREILKYPSVKEVTVVDLDPAMTDLAKEHPLLSNLNGGALEDPRVKVKNVDGFTFLEKDKGYYDAVIIDLPDPKTVELGRLYSYEFYRMCANRMRPHGVVITQAGSPYYATEAFDCINKTMTEAGFSTAKLHNQVLTLGEWGWVLGTKKGSEKELLLRLRKLDFSNVKTQWINGEAMTLMTSFGKDIFRQEKEVGVNRIHDPILYRYYANGRWDMY</sequence>
<keyword evidence="3 5" id="KW-0745">Spermidine biosynthesis</keyword>
<dbReference type="Pfam" id="PF01564">
    <property type="entry name" value="Spermine_synth"/>
    <property type="match status" value="1"/>
</dbReference>
<keyword evidence="4 5" id="KW-0620">Polyamine biosynthesis</keyword>
<dbReference type="PROSITE" id="PS51006">
    <property type="entry name" value="PABS_2"/>
    <property type="match status" value="1"/>
</dbReference>
<dbReference type="InterPro" id="IPR030374">
    <property type="entry name" value="PABS"/>
</dbReference>
<evidence type="ECO:0000256" key="6">
    <source>
        <dbReference type="PROSITE-ProRule" id="PRU00354"/>
    </source>
</evidence>
<dbReference type="InterPro" id="IPR001045">
    <property type="entry name" value="Spermi_synthase"/>
</dbReference>
<feature type="binding site" evidence="5">
    <location>
        <begin position="347"/>
        <end position="348"/>
    </location>
    <ligand>
        <name>S-methyl-5'-thioadenosine</name>
        <dbReference type="ChEBI" id="CHEBI:17509"/>
    </ligand>
</feature>
<comment type="caution">
    <text evidence="5">Lacks conserved residue(s) required for the propagation of feature annotation.</text>
</comment>
<feature type="transmembrane region" description="Helical" evidence="5">
    <location>
        <begin position="142"/>
        <end position="161"/>
    </location>
</feature>
<evidence type="ECO:0000256" key="3">
    <source>
        <dbReference type="ARBA" id="ARBA00023066"/>
    </source>
</evidence>
<reference evidence="8 9" key="1">
    <citation type="submission" date="2021-12" db="EMBL/GenBank/DDBJ databases">
        <title>Genome sequencing of bacteria with rrn-lacking chromosome and rrn-plasmid.</title>
        <authorList>
            <person name="Anda M."/>
            <person name="Iwasaki W."/>
        </authorList>
    </citation>
    <scope>NUCLEOTIDE SEQUENCE [LARGE SCALE GENOMIC DNA]</scope>
    <source>
        <strain evidence="8 9">DSM 100852</strain>
    </source>
</reference>
<keyword evidence="2 5" id="KW-0808">Transferase</keyword>
<feature type="transmembrane region" description="Helical" evidence="5">
    <location>
        <begin position="167"/>
        <end position="184"/>
    </location>
</feature>
<evidence type="ECO:0000256" key="4">
    <source>
        <dbReference type="ARBA" id="ARBA00023115"/>
    </source>
</evidence>
<dbReference type="Gene3D" id="3.40.50.150">
    <property type="entry name" value="Vaccinia Virus protein VP39"/>
    <property type="match status" value="1"/>
</dbReference>
<keyword evidence="5" id="KW-1003">Cell membrane</keyword>
<dbReference type="RefSeq" id="WP_338393691.1">
    <property type="nucleotide sequence ID" value="NZ_AP025314.1"/>
</dbReference>
<evidence type="ECO:0000256" key="2">
    <source>
        <dbReference type="ARBA" id="ARBA00022679"/>
    </source>
</evidence>
<feature type="domain" description="PABS" evidence="7">
    <location>
        <begin position="205"/>
        <end position="444"/>
    </location>
</feature>
<keyword evidence="5" id="KW-1133">Transmembrane helix</keyword>
<comment type="subcellular location">
    <subcellularLocation>
        <location evidence="5">Cell membrane</location>
        <topology evidence="5">Multi-pass membrane protein</topology>
    </subcellularLocation>
</comment>
<feature type="active site" description="Proton acceptor" evidence="5 6">
    <location>
        <position position="365"/>
    </location>
</feature>
<dbReference type="CDD" id="cd02440">
    <property type="entry name" value="AdoMet_MTases"/>
    <property type="match status" value="1"/>
</dbReference>
<keyword evidence="9" id="KW-1185">Reference proteome</keyword>
<feature type="binding site" evidence="5">
    <location>
        <position position="313"/>
    </location>
    <ligand>
        <name>S-methyl-5'-thioadenosine</name>
        <dbReference type="ChEBI" id="CHEBI:17509"/>
    </ligand>
</feature>
<name>A0AAU9C8V1_9BACT</name>
<dbReference type="GO" id="GO:0008295">
    <property type="term" value="P:spermidine biosynthetic process"/>
    <property type="evidence" value="ECO:0007669"/>
    <property type="project" value="UniProtKB-UniRule"/>
</dbReference>
<protein>
    <recommendedName>
        <fullName evidence="5">Polyamine aminopropyltransferase</fullName>
    </recommendedName>
    <alternativeName>
        <fullName evidence="5">Putrescine aminopropyltransferase</fullName>
        <shortName evidence="5">PAPT</shortName>
    </alternativeName>
    <alternativeName>
        <fullName evidence="5">Spermidine synthase</fullName>
        <shortName evidence="5">SPDS</shortName>
        <shortName evidence="5">SPDSY</shortName>
        <ecNumber evidence="5">2.5.1.16</ecNumber>
    </alternativeName>
</protein>
<dbReference type="NCBIfam" id="NF002956">
    <property type="entry name" value="PRK03612.1"/>
    <property type="match status" value="1"/>
</dbReference>
<dbReference type="GO" id="GO:0004766">
    <property type="term" value="F:spermidine synthase activity"/>
    <property type="evidence" value="ECO:0007669"/>
    <property type="project" value="UniProtKB-UniRule"/>
</dbReference>
<evidence type="ECO:0000256" key="5">
    <source>
        <dbReference type="HAMAP-Rule" id="MF_00198"/>
    </source>
</evidence>
<evidence type="ECO:0000256" key="1">
    <source>
        <dbReference type="ARBA" id="ARBA00007867"/>
    </source>
</evidence>
<dbReference type="GO" id="GO:0010487">
    <property type="term" value="F:thermospermine synthase activity"/>
    <property type="evidence" value="ECO:0007669"/>
    <property type="project" value="UniProtKB-ARBA"/>
</dbReference>
<organism evidence="8 9">
    <name type="scientific">Fulvitalea axinellae</name>
    <dbReference type="NCBI Taxonomy" id="1182444"/>
    <lineage>
        <taxon>Bacteria</taxon>
        <taxon>Pseudomonadati</taxon>
        <taxon>Bacteroidota</taxon>
        <taxon>Cytophagia</taxon>
        <taxon>Cytophagales</taxon>
        <taxon>Persicobacteraceae</taxon>
        <taxon>Fulvitalea</taxon>
    </lineage>
</organism>
<evidence type="ECO:0000313" key="9">
    <source>
        <dbReference type="Proteomes" id="UP001348817"/>
    </source>
</evidence>
<evidence type="ECO:0000313" key="8">
    <source>
        <dbReference type="EMBL" id="BDD08429.1"/>
    </source>
</evidence>
<feature type="transmembrane region" description="Helical" evidence="5">
    <location>
        <begin position="97"/>
        <end position="121"/>
    </location>
</feature>
<gene>
    <name evidence="8" type="primary">speE2</name>
    <name evidence="5" type="synonym">speE</name>
    <name evidence="8" type="ORF">FUAX_08610</name>
</gene>
<dbReference type="AlphaFoldDB" id="A0AAU9C8V1"/>
<dbReference type="PANTHER" id="PTHR43317">
    <property type="entry name" value="THERMOSPERMINE SYNTHASE ACAULIS5"/>
    <property type="match status" value="1"/>
</dbReference>
<feature type="binding site" evidence="5">
    <location>
        <position position="269"/>
    </location>
    <ligand>
        <name>spermidine</name>
        <dbReference type="ChEBI" id="CHEBI:57834"/>
    </ligand>
</feature>
<dbReference type="PANTHER" id="PTHR43317:SF1">
    <property type="entry name" value="THERMOSPERMINE SYNTHASE ACAULIS5"/>
    <property type="match status" value="1"/>
</dbReference>
<dbReference type="EMBL" id="AP025314">
    <property type="protein sequence ID" value="BDD08429.1"/>
    <property type="molecule type" value="Genomic_DNA"/>
</dbReference>
<feature type="transmembrane region" description="Helical" evidence="5">
    <location>
        <begin position="32"/>
        <end position="54"/>
    </location>
</feature>
<feature type="binding site" evidence="5">
    <location>
        <position position="239"/>
    </location>
    <ligand>
        <name>S-methyl-5'-thioadenosine</name>
        <dbReference type="ChEBI" id="CHEBI:17509"/>
    </ligand>
</feature>
<keyword evidence="5" id="KW-0472">Membrane</keyword>
<comment type="catalytic activity">
    <reaction evidence="5">
        <text>S-adenosyl 3-(methylsulfanyl)propylamine + putrescine = S-methyl-5'-thioadenosine + spermidine + H(+)</text>
        <dbReference type="Rhea" id="RHEA:12721"/>
        <dbReference type="ChEBI" id="CHEBI:15378"/>
        <dbReference type="ChEBI" id="CHEBI:17509"/>
        <dbReference type="ChEBI" id="CHEBI:57443"/>
        <dbReference type="ChEBI" id="CHEBI:57834"/>
        <dbReference type="ChEBI" id="CHEBI:326268"/>
        <dbReference type="EC" id="2.5.1.16"/>
    </reaction>
</comment>
<accession>A0AAU9C8V1</accession>
<feature type="transmembrane region" description="Helical" evidence="5">
    <location>
        <begin position="196"/>
        <end position="214"/>
    </location>
</feature>
<comment type="similarity">
    <text evidence="1 5">Belongs to the spermidine/spermine synthase family.</text>
</comment>
<dbReference type="SUPFAM" id="SSF53335">
    <property type="entry name" value="S-adenosyl-L-methionine-dependent methyltransferases"/>
    <property type="match status" value="1"/>
</dbReference>
<keyword evidence="5" id="KW-0812">Transmembrane</keyword>
<dbReference type="Proteomes" id="UP001348817">
    <property type="component" value="Chromosome"/>
</dbReference>
<comment type="subunit">
    <text evidence="5">Homodimer or homotetramer.</text>
</comment>
<feature type="transmembrane region" description="Helical" evidence="5">
    <location>
        <begin position="66"/>
        <end position="91"/>
    </location>
</feature>
<dbReference type="InterPro" id="IPR029063">
    <property type="entry name" value="SAM-dependent_MTases_sf"/>
</dbReference>
<dbReference type="HAMAP" id="MF_00198">
    <property type="entry name" value="Spermidine_synth"/>
    <property type="match status" value="1"/>
</dbReference>
<evidence type="ECO:0000259" key="7">
    <source>
        <dbReference type="PROSITE" id="PS51006"/>
    </source>
</evidence>
<dbReference type="EC" id="2.5.1.16" evidence="5"/>